<feature type="compositionally biased region" description="Polar residues" evidence="4">
    <location>
        <begin position="517"/>
        <end position="527"/>
    </location>
</feature>
<protein>
    <recommendedName>
        <fullName evidence="6">SGTA homodimerisation domain-containing protein</fullName>
    </recommendedName>
</protein>
<dbReference type="Pfam" id="PF07719">
    <property type="entry name" value="TPR_2"/>
    <property type="match status" value="1"/>
</dbReference>
<dbReference type="PANTHER" id="PTHR45831">
    <property type="entry name" value="LD24721P"/>
    <property type="match status" value="1"/>
</dbReference>
<dbReference type="EMBL" id="HBIX01034856">
    <property type="protein sequence ID" value="CAE0729998.1"/>
    <property type="molecule type" value="Transcribed_RNA"/>
</dbReference>
<dbReference type="GO" id="GO:0060090">
    <property type="term" value="F:molecular adaptor activity"/>
    <property type="evidence" value="ECO:0007669"/>
    <property type="project" value="TreeGrafter"/>
</dbReference>
<gene>
    <name evidence="5" type="ORF">PAUS00366_LOCUS22783</name>
</gene>
<feature type="repeat" description="TPR" evidence="3">
    <location>
        <begin position="553"/>
        <end position="586"/>
    </location>
</feature>
<reference evidence="5" key="1">
    <citation type="submission" date="2021-01" db="EMBL/GenBank/DDBJ databases">
        <authorList>
            <person name="Corre E."/>
            <person name="Pelletier E."/>
            <person name="Niang G."/>
            <person name="Scheremetjew M."/>
            <person name="Finn R."/>
            <person name="Kale V."/>
            <person name="Holt S."/>
            <person name="Cochrane G."/>
            <person name="Meng A."/>
            <person name="Brown T."/>
            <person name="Cohen L."/>
        </authorList>
    </citation>
    <scope>NUCLEOTIDE SEQUENCE</scope>
    <source>
        <strain evidence="5">10249 10 AB</strain>
    </source>
</reference>
<dbReference type="SMART" id="SM00028">
    <property type="entry name" value="TPR"/>
    <property type="match status" value="6"/>
</dbReference>
<evidence type="ECO:0000313" key="5">
    <source>
        <dbReference type="EMBL" id="CAE0729998.1"/>
    </source>
</evidence>
<evidence type="ECO:0000256" key="1">
    <source>
        <dbReference type="ARBA" id="ARBA00022737"/>
    </source>
</evidence>
<dbReference type="InterPro" id="IPR011990">
    <property type="entry name" value="TPR-like_helical_dom_sf"/>
</dbReference>
<evidence type="ECO:0000256" key="2">
    <source>
        <dbReference type="ARBA" id="ARBA00022803"/>
    </source>
</evidence>
<feature type="repeat" description="TPR" evidence="3">
    <location>
        <begin position="624"/>
        <end position="657"/>
    </location>
</feature>
<dbReference type="GO" id="GO:0072380">
    <property type="term" value="C:TRC complex"/>
    <property type="evidence" value="ECO:0007669"/>
    <property type="project" value="TreeGrafter"/>
</dbReference>
<dbReference type="InterPro" id="IPR019734">
    <property type="entry name" value="TPR_rpt"/>
</dbReference>
<dbReference type="GO" id="GO:0016020">
    <property type="term" value="C:membrane"/>
    <property type="evidence" value="ECO:0007669"/>
    <property type="project" value="TreeGrafter"/>
</dbReference>
<dbReference type="PROSITE" id="PS50293">
    <property type="entry name" value="TPR_REGION"/>
    <property type="match status" value="1"/>
</dbReference>
<keyword evidence="1" id="KW-0677">Repeat</keyword>
<proteinExistence type="predicted"/>
<feature type="region of interest" description="Disordered" evidence="4">
    <location>
        <begin position="517"/>
        <end position="548"/>
    </location>
</feature>
<dbReference type="PANTHER" id="PTHR45831:SF4">
    <property type="match status" value="1"/>
</dbReference>
<feature type="repeat" description="TPR" evidence="3">
    <location>
        <begin position="439"/>
        <end position="472"/>
    </location>
</feature>
<feature type="repeat" description="TPR" evidence="3">
    <location>
        <begin position="368"/>
        <end position="401"/>
    </location>
</feature>
<organism evidence="5">
    <name type="scientific">Pseudo-nitzschia australis</name>
    <dbReference type="NCBI Taxonomy" id="44445"/>
    <lineage>
        <taxon>Eukaryota</taxon>
        <taxon>Sar</taxon>
        <taxon>Stramenopiles</taxon>
        <taxon>Ochrophyta</taxon>
        <taxon>Bacillariophyta</taxon>
        <taxon>Bacillariophyceae</taxon>
        <taxon>Bacillariophycidae</taxon>
        <taxon>Bacillariales</taxon>
        <taxon>Bacillariaceae</taxon>
        <taxon>Pseudo-nitzschia</taxon>
    </lineage>
</organism>
<dbReference type="InterPro" id="IPR013105">
    <property type="entry name" value="TPR_2"/>
</dbReference>
<dbReference type="SUPFAM" id="SSF48452">
    <property type="entry name" value="TPR-like"/>
    <property type="match status" value="2"/>
</dbReference>
<accession>A0A7S4AYD5</accession>
<name>A0A7S4AYD5_9STRA</name>
<feature type="region of interest" description="Disordered" evidence="4">
    <location>
        <begin position="328"/>
        <end position="348"/>
    </location>
</feature>
<dbReference type="Gene3D" id="1.25.40.10">
    <property type="entry name" value="Tetratricopeptide repeat domain"/>
    <property type="match status" value="2"/>
</dbReference>
<dbReference type="Pfam" id="PF00515">
    <property type="entry name" value="TPR_1"/>
    <property type="match status" value="1"/>
</dbReference>
<dbReference type="PROSITE" id="PS50005">
    <property type="entry name" value="TPR"/>
    <property type="match status" value="4"/>
</dbReference>
<dbReference type="InterPro" id="IPR047150">
    <property type="entry name" value="SGT"/>
</dbReference>
<evidence type="ECO:0000256" key="4">
    <source>
        <dbReference type="SAM" id="MobiDB-lite"/>
    </source>
</evidence>
<dbReference type="AlphaFoldDB" id="A0A7S4AYD5"/>
<keyword evidence="2 3" id="KW-0802">TPR repeat</keyword>
<sequence length="750" mass="84400">MTMEDPIVGDYLPSESQLSLFCLDYLRDLRRTYADPQDMLDAEGLHADWLTLAIYALSRSFSMQGPSKISDGENKDNRPVNYNQVTMPVFNDSWMDSHRVLTEASPTEQEEMMNPVGSPPNDLSNLPPLHEMTKQILMPGNPRNEKDRYDEMKSSLDADNNISSVLDSYSWYDYDDAHPSNANRFFLLDGLAGSVNGRGPLLLGEVAAAGLCQLKGKARLVAEDEMVQTPLFEQFVRAVESKGFFQDPEHEIPRNDPQQEEERLVLQKAVHDERMGKVVSKFRSKLASKVVISDPDDANQEVNNVSETTHLADFHHNRRMKRLILTRKQNSDESQPLAPTPVLPASSLPPAVERVDLGVVEAESQEEAERLKSKGNAHMQKKEYEDALECYTQALRICPNGPQSHVYFSNRAAALLSMKMFDEAILDSERALAIAPSYGKAHTRLGLAHFLLGDYRRAMEAYRVALKYEPDNKSSKSYLEKAAKKLAVLGQLDVPEPDATPSYSVVAEWEKSNNLKQRVGNKSNITSSKREKKGKQSKENRIPDLPGLSIEAAEQHKTLGNTQMANRDYQSALESYSTAIELSPEGPQSHVYYSNRAAALCYLECYEEAIQDSELAIYLKPTYGKAHARLGLSKYFMNDLVGSIDAYEIALEYDPNNATNKSYLAKARLQLEREQQELASFNVSDESRRLMADPDMMKMAKKMMQNGNGYLNEAELLSDPEMKKFAKKAMNDPAMLEAIQNVHHVNPNDF</sequence>
<evidence type="ECO:0000256" key="3">
    <source>
        <dbReference type="PROSITE-ProRule" id="PRU00339"/>
    </source>
</evidence>
<dbReference type="GO" id="GO:0006620">
    <property type="term" value="P:post-translational protein targeting to endoplasmic reticulum membrane"/>
    <property type="evidence" value="ECO:0007669"/>
    <property type="project" value="TreeGrafter"/>
</dbReference>
<evidence type="ECO:0008006" key="6">
    <source>
        <dbReference type="Google" id="ProtNLM"/>
    </source>
</evidence>